<sequence length="184" mass="19592">MSDNENQNPGDGTGTEPPAGGDSWTPPTREEWDKHQADLRKANAEAANRKRQLAEQAKQNETDAEKTSREAAEAARSGFLPFLVKAEAKAAFLAEGADAGKVAKLTRLLDMAKIEMDGDELTGLDEQVAELKADFPELFKTKPDGDTPPAPPRVPRVNTAPARPGNGPALSPGENIARALGIGR</sequence>
<feature type="compositionally biased region" description="Polar residues" evidence="1">
    <location>
        <begin position="1"/>
        <end position="10"/>
    </location>
</feature>
<dbReference type="AlphaFoldDB" id="A0A2N3WPW6"/>
<dbReference type="RefSeq" id="WP_101438848.1">
    <property type="nucleotide sequence ID" value="NZ_PJMY01000003.1"/>
</dbReference>
<feature type="compositionally biased region" description="Basic and acidic residues" evidence="1">
    <location>
        <begin position="28"/>
        <end position="43"/>
    </location>
</feature>
<dbReference type="Pfam" id="PF06810">
    <property type="entry name" value="Phage_scaffold"/>
    <property type="match status" value="1"/>
</dbReference>
<keyword evidence="3" id="KW-1185">Reference proteome</keyword>
<name>A0A2N3WPW6_9PSEU</name>
<reference evidence="2 3" key="1">
    <citation type="submission" date="2017-12" db="EMBL/GenBank/DDBJ databases">
        <title>Sequencing the genomes of 1000 Actinobacteria strains.</title>
        <authorList>
            <person name="Klenk H.-P."/>
        </authorList>
    </citation>
    <scope>NUCLEOTIDE SEQUENCE [LARGE SCALE GENOMIC DNA]</scope>
    <source>
        <strain evidence="2 3">DSM 45165</strain>
    </source>
</reference>
<feature type="compositionally biased region" description="Basic and acidic residues" evidence="1">
    <location>
        <begin position="58"/>
        <end position="73"/>
    </location>
</feature>
<comment type="caution">
    <text evidence="2">The sequence shown here is derived from an EMBL/GenBank/DDBJ whole genome shotgun (WGS) entry which is preliminary data.</text>
</comment>
<evidence type="ECO:0008006" key="4">
    <source>
        <dbReference type="Google" id="ProtNLM"/>
    </source>
</evidence>
<dbReference type="OrthoDB" id="2365850at2"/>
<evidence type="ECO:0000256" key="1">
    <source>
        <dbReference type="SAM" id="MobiDB-lite"/>
    </source>
</evidence>
<protein>
    <recommendedName>
        <fullName evidence="4">Minor structural protein GP20</fullName>
    </recommendedName>
</protein>
<dbReference type="EMBL" id="PJMY01000003">
    <property type="protein sequence ID" value="PKV95917.1"/>
    <property type="molecule type" value="Genomic_DNA"/>
</dbReference>
<dbReference type="InterPro" id="IPR009636">
    <property type="entry name" value="SCAF"/>
</dbReference>
<gene>
    <name evidence="2" type="ORF">ATK30_6850</name>
</gene>
<dbReference type="Proteomes" id="UP000233750">
    <property type="component" value="Unassembled WGS sequence"/>
</dbReference>
<feature type="region of interest" description="Disordered" evidence="1">
    <location>
        <begin position="1"/>
        <end position="78"/>
    </location>
</feature>
<proteinExistence type="predicted"/>
<organism evidence="2 3">
    <name type="scientific">Amycolatopsis echigonensis</name>
    <dbReference type="NCBI Taxonomy" id="2576905"/>
    <lineage>
        <taxon>Bacteria</taxon>
        <taxon>Bacillati</taxon>
        <taxon>Actinomycetota</taxon>
        <taxon>Actinomycetes</taxon>
        <taxon>Pseudonocardiales</taxon>
        <taxon>Pseudonocardiaceae</taxon>
        <taxon>Amycolatopsis</taxon>
    </lineage>
</organism>
<evidence type="ECO:0000313" key="3">
    <source>
        <dbReference type="Proteomes" id="UP000233750"/>
    </source>
</evidence>
<accession>A0A2N3WPW6</accession>
<feature type="region of interest" description="Disordered" evidence="1">
    <location>
        <begin position="139"/>
        <end position="184"/>
    </location>
</feature>
<evidence type="ECO:0000313" key="2">
    <source>
        <dbReference type="EMBL" id="PKV95917.1"/>
    </source>
</evidence>